<sequence>MGTKLNGGSFLTGECEWALPFCTSARLEYPGWSDPLGWSERELYLIIIREEKTKVDDTQMREKGKDESIEAPMKMDTR</sequence>
<feature type="region of interest" description="Disordered" evidence="1">
    <location>
        <begin position="56"/>
        <end position="78"/>
    </location>
</feature>
<accession>A0A1A8VVE9</accession>
<dbReference type="AlphaFoldDB" id="A0A1A8VVE9"/>
<dbReference type="EMBL" id="FLQU01000301">
    <property type="protein sequence ID" value="SBS83657.1"/>
    <property type="molecule type" value="Genomic_DNA"/>
</dbReference>
<evidence type="ECO:0000313" key="2">
    <source>
        <dbReference type="EMBL" id="SBS83657.1"/>
    </source>
</evidence>
<evidence type="ECO:0000313" key="5">
    <source>
        <dbReference type="Proteomes" id="UP000078560"/>
    </source>
</evidence>
<dbReference type="EMBL" id="FLQV01001913">
    <property type="protein sequence ID" value="SBT00432.1"/>
    <property type="molecule type" value="Genomic_DNA"/>
</dbReference>
<reference evidence="4 5" key="2">
    <citation type="submission" date="2016-05" db="EMBL/GenBank/DDBJ databases">
        <authorList>
            <person name="Naeem Raeece"/>
        </authorList>
    </citation>
    <scope>NUCLEOTIDE SEQUENCE [LARGE SCALE GENOMIC DNA]</scope>
</reference>
<organism evidence="2 5">
    <name type="scientific">Plasmodium ovale curtisi</name>
    <dbReference type="NCBI Taxonomy" id="864141"/>
    <lineage>
        <taxon>Eukaryota</taxon>
        <taxon>Sar</taxon>
        <taxon>Alveolata</taxon>
        <taxon>Apicomplexa</taxon>
        <taxon>Aconoidasida</taxon>
        <taxon>Haemosporida</taxon>
        <taxon>Plasmodiidae</taxon>
        <taxon>Plasmodium</taxon>
        <taxon>Plasmodium (Plasmodium)</taxon>
    </lineage>
</organism>
<name>A0A1A8VVE9_PLAOA</name>
<protein>
    <submittedName>
        <fullName evidence="2">Uncharacterized protein</fullName>
    </submittedName>
</protein>
<gene>
    <name evidence="3" type="ORF">POVCU1_059930</name>
    <name evidence="2" type="ORF">POVCU2_0022170</name>
</gene>
<dbReference type="Proteomes" id="UP000078560">
    <property type="component" value="Unassembled WGS sequence"/>
</dbReference>
<proteinExistence type="predicted"/>
<reference evidence="2" key="1">
    <citation type="submission" date="2016-05" db="EMBL/GenBank/DDBJ databases">
        <authorList>
            <person name="Lavstsen T."/>
            <person name="Jespersen J.S."/>
        </authorList>
    </citation>
    <scope>NUCLEOTIDE SEQUENCE [LARGE SCALE GENOMIC DNA]</scope>
</reference>
<dbReference type="Proteomes" id="UP000078546">
    <property type="component" value="Unassembled WGS sequence"/>
</dbReference>
<evidence type="ECO:0000256" key="1">
    <source>
        <dbReference type="SAM" id="MobiDB-lite"/>
    </source>
</evidence>
<evidence type="ECO:0000313" key="3">
    <source>
        <dbReference type="EMBL" id="SBT00432.1"/>
    </source>
</evidence>
<evidence type="ECO:0000313" key="4">
    <source>
        <dbReference type="Proteomes" id="UP000078546"/>
    </source>
</evidence>